<evidence type="ECO:0000313" key="2">
    <source>
        <dbReference type="Proteomes" id="UP000430146"/>
    </source>
</evidence>
<name>A0A5S9R4N0_MYCVN</name>
<reference evidence="1 2" key="1">
    <citation type="submission" date="2019-11" db="EMBL/GenBank/DDBJ databases">
        <authorList>
            <person name="Holert J."/>
        </authorList>
    </citation>
    <scope>NUCLEOTIDE SEQUENCE [LARGE SCALE GENOMIC DNA]</scope>
    <source>
        <strain evidence="1">BC8_1</strain>
    </source>
</reference>
<dbReference type="Proteomes" id="UP000430146">
    <property type="component" value="Unassembled WGS sequence"/>
</dbReference>
<dbReference type="EMBL" id="CACSIP010000034">
    <property type="protein sequence ID" value="CAA0128320.1"/>
    <property type="molecule type" value="Genomic_DNA"/>
</dbReference>
<protein>
    <recommendedName>
        <fullName evidence="3">DUF559 domain-containing protein</fullName>
    </recommendedName>
</protein>
<accession>A0A5S9R4N0</accession>
<keyword evidence="2" id="KW-1185">Reference proteome</keyword>
<gene>
    <name evidence="1" type="ORF">AELLOGFF_01260</name>
</gene>
<dbReference type="AlphaFoldDB" id="A0A5S9R4N0"/>
<evidence type="ECO:0008006" key="3">
    <source>
        <dbReference type="Google" id="ProtNLM"/>
    </source>
</evidence>
<evidence type="ECO:0000313" key="1">
    <source>
        <dbReference type="EMBL" id="CAA0128320.1"/>
    </source>
</evidence>
<proteinExistence type="predicted"/>
<sequence>MGEVIVGSHAVTAGTVTRGQLRWNYRAIYPDIYVPKSVEPTLAHRTEGAWLWSGRRGVITGRAAAAAHGSKWIAVEAPVEILHANNRPPGGIVTRRERIAAGEITWINGMAVATPARTGLDLGRHLPRGQAVAHLDALAAASGVTAAAILELTHRYRGTNGVRLCRKSVDLMDAGAQSPKETWLRLVLVDAGFPRPETQIPLFDEFGHAFAYLDMGWRDLKIAVEYDGEQHRTDTVQYRWDARRLRRIMAAGWMHIRVIAGDRPREIEAWVTRAWQLRESEGRVVKWPA</sequence>
<dbReference type="RefSeq" id="WP_159233190.1">
    <property type="nucleotide sequence ID" value="NZ_CACSIP010000034.1"/>
</dbReference>
<organism evidence="1 2">
    <name type="scientific">Mycolicibacterium vanbaalenii</name>
    <name type="common">Mycobacterium vanbaalenii</name>
    <dbReference type="NCBI Taxonomy" id="110539"/>
    <lineage>
        <taxon>Bacteria</taxon>
        <taxon>Bacillati</taxon>
        <taxon>Actinomycetota</taxon>
        <taxon>Actinomycetes</taxon>
        <taxon>Mycobacteriales</taxon>
        <taxon>Mycobacteriaceae</taxon>
        <taxon>Mycolicibacterium</taxon>
    </lineage>
</organism>
<dbReference type="OrthoDB" id="4696350at2"/>